<dbReference type="AlphaFoldDB" id="A0A8J2PKY2"/>
<keyword evidence="1" id="KW-0472">Membrane</keyword>
<accession>A0A8J2PKY2</accession>
<dbReference type="EMBL" id="CAJVCH010543152">
    <property type="protein sequence ID" value="CAG7827354.1"/>
    <property type="molecule type" value="Genomic_DNA"/>
</dbReference>
<dbReference type="Proteomes" id="UP000708208">
    <property type="component" value="Unassembled WGS sequence"/>
</dbReference>
<proteinExistence type="predicted"/>
<feature type="transmembrane region" description="Helical" evidence="1">
    <location>
        <begin position="58"/>
        <end position="80"/>
    </location>
</feature>
<organism evidence="2 3">
    <name type="scientific">Allacma fusca</name>
    <dbReference type="NCBI Taxonomy" id="39272"/>
    <lineage>
        <taxon>Eukaryota</taxon>
        <taxon>Metazoa</taxon>
        <taxon>Ecdysozoa</taxon>
        <taxon>Arthropoda</taxon>
        <taxon>Hexapoda</taxon>
        <taxon>Collembola</taxon>
        <taxon>Symphypleona</taxon>
        <taxon>Sminthuridae</taxon>
        <taxon>Allacma</taxon>
    </lineage>
</organism>
<protein>
    <submittedName>
        <fullName evidence="2">Uncharacterized protein</fullName>
    </submittedName>
</protein>
<evidence type="ECO:0000313" key="2">
    <source>
        <dbReference type="EMBL" id="CAG7827354.1"/>
    </source>
</evidence>
<keyword evidence="1" id="KW-1133">Transmembrane helix</keyword>
<comment type="caution">
    <text evidence="2">The sequence shown here is derived from an EMBL/GenBank/DDBJ whole genome shotgun (WGS) entry which is preliminary data.</text>
</comment>
<name>A0A8J2PKY2_9HEXA</name>
<keyword evidence="1" id="KW-0812">Transmembrane</keyword>
<gene>
    <name evidence="2" type="ORF">AFUS01_LOCUS37345</name>
</gene>
<evidence type="ECO:0000256" key="1">
    <source>
        <dbReference type="SAM" id="Phobius"/>
    </source>
</evidence>
<keyword evidence="3" id="KW-1185">Reference proteome</keyword>
<sequence length="94" mass="10515">MLIQDILSIEVENEDSILIDKEPPFSSDTQIRGSVEELLSHADVDMKFAVEGFGSRKLILALLVFAVLFLILSLVIPYLFRVTPPNSDQLAKKL</sequence>
<reference evidence="2" key="1">
    <citation type="submission" date="2021-06" db="EMBL/GenBank/DDBJ databases">
        <authorList>
            <person name="Hodson N. C."/>
            <person name="Mongue J. A."/>
            <person name="Jaron S. K."/>
        </authorList>
    </citation>
    <scope>NUCLEOTIDE SEQUENCE</scope>
</reference>
<evidence type="ECO:0000313" key="3">
    <source>
        <dbReference type="Proteomes" id="UP000708208"/>
    </source>
</evidence>